<sequence>MACGRARQRVYRTRYYRAAHRSDNVAVEAYDIGLMECECRHCGTLFFAEEVIKCDGTFTMCCMRGKVHLPPLGECRQLLHHMLTGDSNDCNNYRQFIRKYNAALTFVSLCADVIVKYPRCSLYTFQIQGQVHHQTSGAACPPDDKDPWYNKLYFNHVDAVNAARSMHQVMAAEEEDTWQKDRPSRQVTLTIKPDLGRYPNVYELPATVKEFAAIFVSDVLPMNNYIRIYPKDRPVQFISLLIL</sequence>
<accession>A0ABQ9HNA6</accession>
<evidence type="ECO:0000313" key="2">
    <source>
        <dbReference type="Proteomes" id="UP001159363"/>
    </source>
</evidence>
<keyword evidence="2" id="KW-1185">Reference proteome</keyword>
<dbReference type="Proteomes" id="UP001159363">
    <property type="component" value="Chromosome X"/>
</dbReference>
<gene>
    <name evidence="1" type="ORF">PR048_012026</name>
</gene>
<dbReference type="EMBL" id="JARBHB010000004">
    <property type="protein sequence ID" value="KAJ8885821.1"/>
    <property type="molecule type" value="Genomic_DNA"/>
</dbReference>
<comment type="caution">
    <text evidence="1">The sequence shown here is derived from an EMBL/GenBank/DDBJ whole genome shotgun (WGS) entry which is preliminary data.</text>
</comment>
<evidence type="ECO:0000313" key="1">
    <source>
        <dbReference type="EMBL" id="KAJ8885821.1"/>
    </source>
</evidence>
<proteinExistence type="predicted"/>
<name>A0ABQ9HNA6_9NEOP</name>
<organism evidence="1 2">
    <name type="scientific">Dryococelus australis</name>
    <dbReference type="NCBI Taxonomy" id="614101"/>
    <lineage>
        <taxon>Eukaryota</taxon>
        <taxon>Metazoa</taxon>
        <taxon>Ecdysozoa</taxon>
        <taxon>Arthropoda</taxon>
        <taxon>Hexapoda</taxon>
        <taxon>Insecta</taxon>
        <taxon>Pterygota</taxon>
        <taxon>Neoptera</taxon>
        <taxon>Polyneoptera</taxon>
        <taxon>Phasmatodea</taxon>
        <taxon>Verophasmatodea</taxon>
        <taxon>Anareolatae</taxon>
        <taxon>Phasmatidae</taxon>
        <taxon>Eurycanthinae</taxon>
        <taxon>Dryococelus</taxon>
    </lineage>
</organism>
<protein>
    <submittedName>
        <fullName evidence="1">Uncharacterized protein</fullName>
    </submittedName>
</protein>
<reference evidence="1 2" key="1">
    <citation type="submission" date="2023-02" db="EMBL/GenBank/DDBJ databases">
        <title>LHISI_Scaffold_Assembly.</title>
        <authorList>
            <person name="Stuart O.P."/>
            <person name="Cleave R."/>
            <person name="Magrath M.J.L."/>
            <person name="Mikheyev A.S."/>
        </authorList>
    </citation>
    <scope>NUCLEOTIDE SEQUENCE [LARGE SCALE GENOMIC DNA]</scope>
    <source>
        <strain evidence="1">Daus_M_001</strain>
        <tissue evidence="1">Leg muscle</tissue>
    </source>
</reference>